<evidence type="ECO:0000256" key="8">
    <source>
        <dbReference type="HAMAP-Rule" id="MF_01161"/>
    </source>
</evidence>
<dbReference type="InterPro" id="IPR012795">
    <property type="entry name" value="tRNA_Ile_lys_synt_N"/>
</dbReference>
<dbReference type="SMART" id="SM00977">
    <property type="entry name" value="TilS_C"/>
    <property type="match status" value="1"/>
</dbReference>
<protein>
    <recommendedName>
        <fullName evidence="8">tRNA(Ile)-lysidine synthase</fullName>
        <ecNumber evidence="8">6.3.4.19</ecNumber>
    </recommendedName>
    <alternativeName>
        <fullName evidence="8">tRNA(Ile)-2-lysyl-cytidine synthase</fullName>
    </alternativeName>
    <alternativeName>
        <fullName evidence="8">tRNA(Ile)-lysidine synthetase</fullName>
    </alternativeName>
</protein>
<accession>A0A1G8WL84</accession>
<proteinExistence type="inferred from homology"/>
<evidence type="ECO:0000259" key="9">
    <source>
        <dbReference type="SMART" id="SM00977"/>
    </source>
</evidence>
<feature type="domain" description="Lysidine-tRNA(Ile) synthetase C-terminal" evidence="9">
    <location>
        <begin position="365"/>
        <end position="439"/>
    </location>
</feature>
<dbReference type="EMBL" id="FNFO01000001">
    <property type="protein sequence ID" value="SDJ79122.1"/>
    <property type="molecule type" value="Genomic_DNA"/>
</dbReference>
<dbReference type="AlphaFoldDB" id="A0A1G8WL84"/>
<dbReference type="InterPro" id="IPR011063">
    <property type="entry name" value="TilS/TtcA_N"/>
</dbReference>
<keyword evidence="11" id="KW-1185">Reference proteome</keyword>
<dbReference type="SUPFAM" id="SSF52402">
    <property type="entry name" value="Adenine nucleotide alpha hydrolases-like"/>
    <property type="match status" value="1"/>
</dbReference>
<evidence type="ECO:0000256" key="3">
    <source>
        <dbReference type="ARBA" id="ARBA00022598"/>
    </source>
</evidence>
<dbReference type="GO" id="GO:0006400">
    <property type="term" value="P:tRNA modification"/>
    <property type="evidence" value="ECO:0007669"/>
    <property type="project" value="UniProtKB-UniRule"/>
</dbReference>
<dbReference type="GO" id="GO:0032267">
    <property type="term" value="F:tRNA(Ile)-lysidine synthase activity"/>
    <property type="evidence" value="ECO:0007669"/>
    <property type="project" value="UniProtKB-EC"/>
</dbReference>
<keyword evidence="6 8" id="KW-0067">ATP-binding</keyword>
<dbReference type="SUPFAM" id="SSF56037">
    <property type="entry name" value="PheT/TilS domain"/>
    <property type="match status" value="1"/>
</dbReference>
<name>A0A1G8WL84_9BACT</name>
<comment type="domain">
    <text evidence="8">The N-terminal region contains the highly conserved SGGXDS motif, predicted to be a P-loop motif involved in ATP binding.</text>
</comment>
<dbReference type="CDD" id="cd01992">
    <property type="entry name" value="TilS_N"/>
    <property type="match status" value="1"/>
</dbReference>
<keyword evidence="2 8" id="KW-0963">Cytoplasm</keyword>
<evidence type="ECO:0000313" key="11">
    <source>
        <dbReference type="Proteomes" id="UP000198510"/>
    </source>
</evidence>
<dbReference type="EC" id="6.3.4.19" evidence="8"/>
<dbReference type="Pfam" id="PF01171">
    <property type="entry name" value="ATP_bind_3"/>
    <property type="match status" value="1"/>
</dbReference>
<evidence type="ECO:0000256" key="6">
    <source>
        <dbReference type="ARBA" id="ARBA00022840"/>
    </source>
</evidence>
<dbReference type="InterPro" id="IPR012796">
    <property type="entry name" value="Lysidine-tRNA-synth_C"/>
</dbReference>
<feature type="binding site" evidence="8">
    <location>
        <begin position="26"/>
        <end position="31"/>
    </location>
    <ligand>
        <name>ATP</name>
        <dbReference type="ChEBI" id="CHEBI:30616"/>
    </ligand>
</feature>
<dbReference type="GO" id="GO:0005737">
    <property type="term" value="C:cytoplasm"/>
    <property type="evidence" value="ECO:0007669"/>
    <property type="project" value="UniProtKB-SubCell"/>
</dbReference>
<keyword evidence="4 8" id="KW-0819">tRNA processing</keyword>
<dbReference type="PANTHER" id="PTHR43033:SF1">
    <property type="entry name" value="TRNA(ILE)-LYSIDINE SYNTHASE-RELATED"/>
    <property type="match status" value="1"/>
</dbReference>
<evidence type="ECO:0000256" key="7">
    <source>
        <dbReference type="ARBA" id="ARBA00048539"/>
    </source>
</evidence>
<evidence type="ECO:0000313" key="10">
    <source>
        <dbReference type="EMBL" id="SDJ79122.1"/>
    </source>
</evidence>
<evidence type="ECO:0000256" key="2">
    <source>
        <dbReference type="ARBA" id="ARBA00022490"/>
    </source>
</evidence>
<dbReference type="HAMAP" id="MF_01161">
    <property type="entry name" value="tRNA_Ile_lys_synt"/>
    <property type="match status" value="1"/>
</dbReference>
<dbReference type="InterPro" id="IPR012094">
    <property type="entry name" value="tRNA_Ile_lys_synt"/>
</dbReference>
<dbReference type="NCBIfam" id="TIGR02433">
    <property type="entry name" value="lysidine_TilS_C"/>
    <property type="match status" value="1"/>
</dbReference>
<dbReference type="RefSeq" id="WP_089677888.1">
    <property type="nucleotide sequence ID" value="NZ_FNFO01000001.1"/>
</dbReference>
<dbReference type="Pfam" id="PF11734">
    <property type="entry name" value="TilS_C"/>
    <property type="match status" value="1"/>
</dbReference>
<sequence>MLERFQAYLQTELRLSSEDHLLVAISGGVDSVVLTHLLYRSAFSFSLAHVNFGLRGNESDADEQFVRQLARDYQLPCHVHHVATKHYAAQHGVSTQMAARTLRYAWFQELVAQGKGTCVATAHHHNDVIETVLLNLVRGTGLAGLKGIAPRREVFVRPLLPFTKAEILAYAQTEALPWREDASNQTNAYRRNFVRHQVIPLLQQLNPNLEETFRENVAKTIAAQHVLAHTIAQLKTQVWQDCGTYVRLDPSPLTQLPEPAYLLSELLKAQGFSFRQCRAIWENQHVGSQFQSARWQLTVDRAHYLLTPLPTSSELPSVQRITPETRELQFPTGILRCSNFPAAQFQPASSSQVACLDYDLLQFPLEIRPWQPGDRLQPFGVRGHKKVSDLLVEQKIPRPLKQQVLVVVSAGEVVWLVGMRLHHRYRITEQTRHAFRMEWCPHPVSG</sequence>
<dbReference type="Proteomes" id="UP000198510">
    <property type="component" value="Unassembled WGS sequence"/>
</dbReference>
<evidence type="ECO:0000256" key="4">
    <source>
        <dbReference type="ARBA" id="ARBA00022694"/>
    </source>
</evidence>
<evidence type="ECO:0000256" key="1">
    <source>
        <dbReference type="ARBA" id="ARBA00004496"/>
    </source>
</evidence>
<keyword evidence="5 8" id="KW-0547">Nucleotide-binding</keyword>
<comment type="similarity">
    <text evidence="8">Belongs to the tRNA(Ile)-lysidine synthase family.</text>
</comment>
<dbReference type="PANTHER" id="PTHR43033">
    <property type="entry name" value="TRNA(ILE)-LYSIDINE SYNTHASE-RELATED"/>
    <property type="match status" value="1"/>
</dbReference>
<dbReference type="STRING" id="1075417.SAMN05421823_101122"/>
<reference evidence="10 11" key="1">
    <citation type="submission" date="2016-10" db="EMBL/GenBank/DDBJ databases">
        <authorList>
            <person name="de Groot N.N."/>
        </authorList>
    </citation>
    <scope>NUCLEOTIDE SEQUENCE [LARGE SCALE GENOMIC DNA]</scope>
    <source>
        <strain evidence="10 11">DSM 25186</strain>
    </source>
</reference>
<comment type="catalytic activity">
    <reaction evidence="7 8">
        <text>cytidine(34) in tRNA(Ile2) + L-lysine + ATP = lysidine(34) in tRNA(Ile2) + AMP + diphosphate + H(+)</text>
        <dbReference type="Rhea" id="RHEA:43744"/>
        <dbReference type="Rhea" id="RHEA-COMP:10625"/>
        <dbReference type="Rhea" id="RHEA-COMP:10670"/>
        <dbReference type="ChEBI" id="CHEBI:15378"/>
        <dbReference type="ChEBI" id="CHEBI:30616"/>
        <dbReference type="ChEBI" id="CHEBI:32551"/>
        <dbReference type="ChEBI" id="CHEBI:33019"/>
        <dbReference type="ChEBI" id="CHEBI:82748"/>
        <dbReference type="ChEBI" id="CHEBI:83665"/>
        <dbReference type="ChEBI" id="CHEBI:456215"/>
        <dbReference type="EC" id="6.3.4.19"/>
    </reaction>
</comment>
<gene>
    <name evidence="8" type="primary">tilS</name>
    <name evidence="10" type="ORF">SAMN05421823_101122</name>
</gene>
<keyword evidence="3 8" id="KW-0436">Ligase</keyword>
<dbReference type="NCBIfam" id="TIGR02432">
    <property type="entry name" value="lysidine_TilS_N"/>
    <property type="match status" value="1"/>
</dbReference>
<dbReference type="GO" id="GO:0005524">
    <property type="term" value="F:ATP binding"/>
    <property type="evidence" value="ECO:0007669"/>
    <property type="project" value="UniProtKB-UniRule"/>
</dbReference>
<comment type="subcellular location">
    <subcellularLocation>
        <location evidence="1 8">Cytoplasm</location>
    </subcellularLocation>
</comment>
<organism evidence="10 11">
    <name type="scientific">Catalinimonas alkaloidigena</name>
    <dbReference type="NCBI Taxonomy" id="1075417"/>
    <lineage>
        <taxon>Bacteria</taxon>
        <taxon>Pseudomonadati</taxon>
        <taxon>Bacteroidota</taxon>
        <taxon>Cytophagia</taxon>
        <taxon>Cytophagales</taxon>
        <taxon>Catalimonadaceae</taxon>
        <taxon>Catalinimonas</taxon>
    </lineage>
</organism>
<dbReference type="OrthoDB" id="9807403at2"/>
<comment type="function">
    <text evidence="8">Ligates lysine onto the cytidine present at position 34 of the AUA codon-specific tRNA(Ile) that contains the anticodon CAU, in an ATP-dependent manner. Cytidine is converted to lysidine, thus changing the amino acid specificity of the tRNA from methionine to isoleucine.</text>
</comment>
<dbReference type="Gene3D" id="3.40.50.620">
    <property type="entry name" value="HUPs"/>
    <property type="match status" value="1"/>
</dbReference>
<dbReference type="InterPro" id="IPR014729">
    <property type="entry name" value="Rossmann-like_a/b/a_fold"/>
</dbReference>
<evidence type="ECO:0000256" key="5">
    <source>
        <dbReference type="ARBA" id="ARBA00022741"/>
    </source>
</evidence>